<protein>
    <submittedName>
        <fullName evidence="1">Uncharacterized protein</fullName>
    </submittedName>
</protein>
<keyword evidence="2" id="KW-1185">Reference proteome</keyword>
<dbReference type="RefSeq" id="WP_202859175.1">
    <property type="nucleotide sequence ID" value="NZ_JAEUGD010000067.1"/>
</dbReference>
<name>A0A937KGX6_9BACT</name>
<accession>A0A937KGX6</accession>
<evidence type="ECO:0000313" key="1">
    <source>
        <dbReference type="EMBL" id="MBL6449628.1"/>
    </source>
</evidence>
<dbReference type="PROSITE" id="PS51257">
    <property type="entry name" value="PROKAR_LIPOPROTEIN"/>
    <property type="match status" value="1"/>
</dbReference>
<comment type="caution">
    <text evidence="1">The sequence shown here is derived from an EMBL/GenBank/DDBJ whole genome shotgun (WGS) entry which is preliminary data.</text>
</comment>
<dbReference type="EMBL" id="JAEUGD010000067">
    <property type="protein sequence ID" value="MBL6449628.1"/>
    <property type="molecule type" value="Genomic_DNA"/>
</dbReference>
<organism evidence="1 2">
    <name type="scientific">Fulvivirga marina</name>
    <dbReference type="NCBI Taxonomy" id="2494733"/>
    <lineage>
        <taxon>Bacteria</taxon>
        <taxon>Pseudomonadati</taxon>
        <taxon>Bacteroidota</taxon>
        <taxon>Cytophagia</taxon>
        <taxon>Cytophagales</taxon>
        <taxon>Fulvivirgaceae</taxon>
        <taxon>Fulvivirga</taxon>
    </lineage>
</organism>
<reference evidence="1" key="1">
    <citation type="submission" date="2021-01" db="EMBL/GenBank/DDBJ databases">
        <title>Fulvivirga kasyanovii gen. nov., sp nov., a novel member of the phylum Bacteroidetes isolated from seawater in a mussel farm.</title>
        <authorList>
            <person name="Zhao L.-H."/>
            <person name="Wang Z.-J."/>
        </authorList>
    </citation>
    <scope>NUCLEOTIDE SEQUENCE</scope>
    <source>
        <strain evidence="1">29W222</strain>
    </source>
</reference>
<evidence type="ECO:0000313" key="2">
    <source>
        <dbReference type="Proteomes" id="UP000614216"/>
    </source>
</evidence>
<proteinExistence type="predicted"/>
<dbReference type="AlphaFoldDB" id="A0A937KGX6"/>
<dbReference type="Proteomes" id="UP000614216">
    <property type="component" value="Unassembled WGS sequence"/>
</dbReference>
<gene>
    <name evidence="1" type="ORF">JMN32_25175</name>
</gene>
<sequence>MTKDKIVLIVVIIFISACSKTAEYRTILDDTILFIKIASDKDTVVNGDIYEADIFLTKDTLYKVAQNNKIKDYIKAKYEVNIDRSKLIRASKNLKVVNDTARLKFKAYREGLKPDSTIEAYLQAEISVNFKNNDDRSDTTFVTFRRYYIKGK</sequence>